<dbReference type="Pfam" id="PF13385">
    <property type="entry name" value="Laminin_G_3"/>
    <property type="match status" value="1"/>
</dbReference>
<feature type="signal peptide" evidence="1">
    <location>
        <begin position="1"/>
        <end position="28"/>
    </location>
</feature>
<proteinExistence type="predicted"/>
<keyword evidence="3" id="KW-1185">Reference proteome</keyword>
<dbReference type="SUPFAM" id="SSF49899">
    <property type="entry name" value="Concanavalin A-like lectins/glucanases"/>
    <property type="match status" value="1"/>
</dbReference>
<organism evidence="2 3">
    <name type="scientific">Simiduia curdlanivorans</name>
    <dbReference type="NCBI Taxonomy" id="1492769"/>
    <lineage>
        <taxon>Bacteria</taxon>
        <taxon>Pseudomonadati</taxon>
        <taxon>Pseudomonadota</taxon>
        <taxon>Gammaproteobacteria</taxon>
        <taxon>Cellvibrionales</taxon>
        <taxon>Cellvibrionaceae</taxon>
        <taxon>Simiduia</taxon>
    </lineage>
</organism>
<evidence type="ECO:0000313" key="2">
    <source>
        <dbReference type="EMBL" id="MFC4361120.1"/>
    </source>
</evidence>
<dbReference type="Proteomes" id="UP001595840">
    <property type="component" value="Unassembled WGS sequence"/>
</dbReference>
<sequence>MLTMTNIGRALLPLGLAVLTACGGGSGAETVTNNNPNAGGGNTGFVYTGPAPSTDDVQSFKINVWDKLVAEDRCGSCHVDGGQSPQFVRRDDVNLAYNVVLDESLVDIANPAASRLVTKVGGGHNCWDNQPASVCGDELTLMIRLWAQASGSVANTVILTAPEPLKDVGASKSFPATPDGFEPVHDLLEQYCSNCHASESANKQQPFIGESEIQVSYDAARSRINLDTPENSRLVVRLRSEFHNCWDNNCAAASNEMEAAIRAFADSIDPIEVDPALVVSKAMNLAEDGIVASSGGRVENNVIALYQFKTGSGTVAYDTSGMQPAMPLTLSNNTSWLGAWGVKFNGGNARASTANSRKLYDLLTATGEYSIEAWVIPDNVTQDGPARIITYSGGVDSRNFMLGQTLYNYDFANRNSIGNDANGMPLVSTPNADEVLQATLQHVVLTYSPVTGRAIYVNGELVSGADPIAGGTLANWDSSFAFALGSEVGSSNPWLGSIRLLAVHNRALAIEDIQTNYDAGVGEKFFLLFSVSHLIDMPEAYVVFEVQQFDDFGYLFNSPFFISLDGTATPASDIVLKGMRIGVNGQEATVGQAYGKLDMVISAANYLPEGLPLSPLGTVIPLDKGPTSDVFFLTFDQLGSNQFTRVEADPQPAGTPVDLPLQSKIALRHYEEINRSLSELTTVPQTNGNVVTTFNAVRQQMPTAENVEGFLAAHQMGITQLAVKYCSELVDDTAKRATYFPGFDFTQNVSSLSGNTAEQNKIINPLVARLLAHNFTNVPSGTSVMLDQPNAGEIEAELHSLIDKMSATCVSTDDNPCKTQQARTLNTVKAACAAATGSALMLLQ</sequence>
<dbReference type="Gene3D" id="2.60.120.200">
    <property type="match status" value="1"/>
</dbReference>
<comment type="caution">
    <text evidence="2">The sequence shown here is derived from an EMBL/GenBank/DDBJ whole genome shotgun (WGS) entry which is preliminary data.</text>
</comment>
<dbReference type="RefSeq" id="WP_353958676.1">
    <property type="nucleotide sequence ID" value="NZ_JAUFQG010000004.1"/>
</dbReference>
<dbReference type="InterPro" id="IPR013320">
    <property type="entry name" value="ConA-like_dom_sf"/>
</dbReference>
<reference evidence="3" key="1">
    <citation type="journal article" date="2019" name="Int. J. Syst. Evol. Microbiol.">
        <title>The Global Catalogue of Microorganisms (GCM) 10K type strain sequencing project: providing services to taxonomists for standard genome sequencing and annotation.</title>
        <authorList>
            <consortium name="The Broad Institute Genomics Platform"/>
            <consortium name="The Broad Institute Genome Sequencing Center for Infectious Disease"/>
            <person name="Wu L."/>
            <person name="Ma J."/>
        </authorList>
    </citation>
    <scope>NUCLEOTIDE SEQUENCE [LARGE SCALE GENOMIC DNA]</scope>
    <source>
        <strain evidence="3">CECT 8570</strain>
    </source>
</reference>
<evidence type="ECO:0000313" key="3">
    <source>
        <dbReference type="Proteomes" id="UP001595840"/>
    </source>
</evidence>
<dbReference type="EMBL" id="JBHSCX010000003">
    <property type="protein sequence ID" value="MFC4361120.1"/>
    <property type="molecule type" value="Genomic_DNA"/>
</dbReference>
<feature type="chain" id="PRO_5046752594" evidence="1">
    <location>
        <begin position="29"/>
        <end position="844"/>
    </location>
</feature>
<gene>
    <name evidence="2" type="ORF">ACFOX3_02340</name>
</gene>
<name>A0ABV8V192_9GAMM</name>
<keyword evidence="1" id="KW-0732">Signal</keyword>
<evidence type="ECO:0000256" key="1">
    <source>
        <dbReference type="SAM" id="SignalP"/>
    </source>
</evidence>
<protein>
    <submittedName>
        <fullName evidence="2">LamG domain-containing protein</fullName>
    </submittedName>
</protein>
<accession>A0ABV8V192</accession>